<sequence>MTYMRKISILYFLIILSAMNICIAEEKKNREEAEKFEIIINQSIVGKLGFGHNAAGGYYFIEDTKNQQYNFGYVWDFNDEELKTINHLLDNEVFLNVKGNVKKWGDGTIEIIRDKDFLIKRHIEPEQKNTISFSEIRYNMNEGMTELQFKEYVKKLKGKRVKWSGWVEEVDEKFLGGYKVLVDMDSPNQPISVQDITFEVSKEQALRLKKNEKITFEGTISSILNIMSSLQISLEEVKIVQ</sequence>
<dbReference type="RefSeq" id="WP_080805231.1">
    <property type="nucleotide sequence ID" value="NZ_LT828550.1"/>
</dbReference>
<organism evidence="1 2">
    <name type="scientific">Desulfamplus magnetovallimortis</name>
    <dbReference type="NCBI Taxonomy" id="1246637"/>
    <lineage>
        <taxon>Bacteria</taxon>
        <taxon>Pseudomonadati</taxon>
        <taxon>Thermodesulfobacteriota</taxon>
        <taxon>Desulfobacteria</taxon>
        <taxon>Desulfobacterales</taxon>
        <taxon>Desulfobacteraceae</taxon>
        <taxon>Desulfamplus</taxon>
    </lineage>
</organism>
<gene>
    <name evidence="1" type="ORF">MTBBW1_1530001</name>
</gene>
<dbReference type="Proteomes" id="UP000191931">
    <property type="component" value="Unassembled WGS sequence"/>
</dbReference>
<dbReference type="AlphaFoldDB" id="A0A1W1H8G1"/>
<evidence type="ECO:0000313" key="2">
    <source>
        <dbReference type="Proteomes" id="UP000191931"/>
    </source>
</evidence>
<accession>A0A1W1H8G1</accession>
<dbReference type="EMBL" id="FWEV01000061">
    <property type="protein sequence ID" value="SLM28767.1"/>
    <property type="molecule type" value="Genomic_DNA"/>
</dbReference>
<protein>
    <submittedName>
        <fullName evidence="1">Uncharacterized protein</fullName>
    </submittedName>
</protein>
<name>A0A1W1H8G1_9BACT</name>
<reference evidence="1 2" key="1">
    <citation type="submission" date="2017-03" db="EMBL/GenBank/DDBJ databases">
        <authorList>
            <person name="Afonso C.L."/>
            <person name="Miller P.J."/>
            <person name="Scott M.A."/>
            <person name="Spackman E."/>
            <person name="Goraichik I."/>
            <person name="Dimitrov K.M."/>
            <person name="Suarez D.L."/>
            <person name="Swayne D.E."/>
        </authorList>
    </citation>
    <scope>NUCLEOTIDE SEQUENCE [LARGE SCALE GENOMIC DNA]</scope>
    <source>
        <strain evidence="1">PRJEB14757</strain>
    </source>
</reference>
<evidence type="ECO:0000313" key="1">
    <source>
        <dbReference type="EMBL" id="SLM28767.1"/>
    </source>
</evidence>
<keyword evidence="2" id="KW-1185">Reference proteome</keyword>
<dbReference type="STRING" id="1246637.MTBBW1_1530001"/>
<proteinExistence type="predicted"/>